<evidence type="ECO:0000313" key="1">
    <source>
        <dbReference type="EMBL" id="OAH49487.1"/>
    </source>
</evidence>
<reference evidence="1 2" key="1">
    <citation type="submission" date="2016-02" db="EMBL/GenBank/DDBJ databases">
        <authorList>
            <person name="Wen L."/>
            <person name="He K."/>
            <person name="Yang H."/>
        </authorList>
    </citation>
    <scope>NUCLEOTIDE SEQUENCE [LARGE SCALE GENOMIC DNA]</scope>
    <source>
        <strain evidence="1 2">CD11_3</strain>
    </source>
</reference>
<name>A0A177K8T5_9MICO</name>
<organism evidence="1 2">
    <name type="scientific">Microbacterium oleivorans</name>
    <dbReference type="NCBI Taxonomy" id="273677"/>
    <lineage>
        <taxon>Bacteria</taxon>
        <taxon>Bacillati</taxon>
        <taxon>Actinomycetota</taxon>
        <taxon>Actinomycetes</taxon>
        <taxon>Micrococcales</taxon>
        <taxon>Microbacteriaceae</taxon>
        <taxon>Microbacterium</taxon>
    </lineage>
</organism>
<protein>
    <submittedName>
        <fullName evidence="1">Uncharacterized protein</fullName>
    </submittedName>
</protein>
<dbReference type="EMBL" id="LSTV01000004">
    <property type="protein sequence ID" value="OAH49487.1"/>
    <property type="molecule type" value="Genomic_DNA"/>
</dbReference>
<proteinExistence type="predicted"/>
<comment type="caution">
    <text evidence="1">The sequence shown here is derived from an EMBL/GenBank/DDBJ whole genome shotgun (WGS) entry which is preliminary data.</text>
</comment>
<dbReference type="AlphaFoldDB" id="A0A177K8T5"/>
<dbReference type="Proteomes" id="UP000076998">
    <property type="component" value="Unassembled WGS sequence"/>
</dbReference>
<gene>
    <name evidence="1" type="ORF">AYL44_11570</name>
</gene>
<evidence type="ECO:0000313" key="2">
    <source>
        <dbReference type="Proteomes" id="UP000076998"/>
    </source>
</evidence>
<accession>A0A177K8T5</accession>
<sequence length="118" mass="12577">MDTYVPSAAPFAVRLDASSALWLFDHGETRGWIVAGEKGTSDERLICLALQRLDSPGVGFVACTEPAQIVDQGYLWSGTKLGEGAENLSLYLVADGDEFAGGGQSLSDRAQVFIAPWP</sequence>